<keyword evidence="5" id="KW-1185">Reference proteome</keyword>
<keyword evidence="3" id="KW-0812">Transmembrane</keyword>
<keyword evidence="3" id="KW-1133">Transmembrane helix</keyword>
<dbReference type="KEGG" id="kro:BVG79_02074"/>
<dbReference type="AlphaFoldDB" id="A0A1W6P1V4"/>
<dbReference type="Pfam" id="PF01312">
    <property type="entry name" value="Bac_export_2"/>
    <property type="match status" value="1"/>
</dbReference>
<dbReference type="PRINTS" id="PR00950">
    <property type="entry name" value="TYPE3IMSPROT"/>
</dbReference>
<feature type="transmembrane region" description="Helical" evidence="3">
    <location>
        <begin position="34"/>
        <end position="56"/>
    </location>
</feature>
<feature type="region of interest" description="Disordered" evidence="2">
    <location>
        <begin position="1"/>
        <end position="26"/>
    </location>
</feature>
<feature type="transmembrane region" description="Helical" evidence="3">
    <location>
        <begin position="141"/>
        <end position="168"/>
    </location>
</feature>
<evidence type="ECO:0000256" key="1">
    <source>
        <dbReference type="ARBA" id="ARBA00010690"/>
    </source>
</evidence>
<dbReference type="STRING" id="92947.BVG79_02074"/>
<dbReference type="OrthoDB" id="9807950at2"/>
<sequence>MAEQDSSAEKSHEPTQKKLDDARQKGDFPRSADLTVAAAYGGFYLALAAVGGTVALRGVDQLGGLLFHAEGLATQAFRSHPSAVVGPLLTTAMLVVLPLLLVPAAFALVSLFAQQALVFAPSKLAAKLSRISPLSVAKQKFGLAGIVEFLKSVVKLVLFSAALTWFLSTRMEEIAATPAMPVRSLLMFLGHQLLAMVLIAVAISLLIGVVDAVWQRLRHLRDNRMTRQEVMDEMKDSEGDPQLRQQRRQRGVAIAMNQVATEVPKASVVIVNPTHYAVALQWSTDSLRAPVCLAKGVDAVALRMREIAAEHGIPIQADPPTARALYAETEVGQEIGRQHYRAVAAAIRFADEMRKKARKSVI</sequence>
<dbReference type="InterPro" id="IPR029025">
    <property type="entry name" value="T3SS_substrate_exporter_C"/>
</dbReference>
<dbReference type="GO" id="GO:0005886">
    <property type="term" value="C:plasma membrane"/>
    <property type="evidence" value="ECO:0007669"/>
    <property type="project" value="TreeGrafter"/>
</dbReference>
<organism evidence="4 5">
    <name type="scientific">Ketogulonicigenium robustum</name>
    <dbReference type="NCBI Taxonomy" id="92947"/>
    <lineage>
        <taxon>Bacteria</taxon>
        <taxon>Pseudomonadati</taxon>
        <taxon>Pseudomonadota</taxon>
        <taxon>Alphaproteobacteria</taxon>
        <taxon>Rhodobacterales</taxon>
        <taxon>Roseobacteraceae</taxon>
        <taxon>Ketogulonicigenium</taxon>
    </lineage>
</organism>
<evidence type="ECO:0000256" key="2">
    <source>
        <dbReference type="SAM" id="MobiDB-lite"/>
    </source>
</evidence>
<protein>
    <submittedName>
        <fullName evidence="4">Flagellar biosynthetic protein FlhB</fullName>
    </submittedName>
</protein>
<feature type="transmembrane region" description="Helical" evidence="3">
    <location>
        <begin position="95"/>
        <end position="120"/>
    </location>
</feature>
<evidence type="ECO:0000313" key="5">
    <source>
        <dbReference type="Proteomes" id="UP000242447"/>
    </source>
</evidence>
<gene>
    <name evidence="4" type="primary">flhB</name>
    <name evidence="4" type="ORF">BVG79_02074</name>
</gene>
<dbReference type="Gene3D" id="3.40.1690.10">
    <property type="entry name" value="secretion proteins EscU"/>
    <property type="match status" value="1"/>
</dbReference>
<dbReference type="RefSeq" id="WP_085786815.1">
    <property type="nucleotide sequence ID" value="NZ_CP019937.1"/>
</dbReference>
<dbReference type="PANTHER" id="PTHR30531">
    <property type="entry name" value="FLAGELLAR BIOSYNTHETIC PROTEIN FLHB"/>
    <property type="match status" value="1"/>
</dbReference>
<dbReference type="InterPro" id="IPR006135">
    <property type="entry name" value="T3SS_substrate_exporter"/>
</dbReference>
<dbReference type="EMBL" id="CP019937">
    <property type="protein sequence ID" value="ARO15414.1"/>
    <property type="molecule type" value="Genomic_DNA"/>
</dbReference>
<evidence type="ECO:0000256" key="3">
    <source>
        <dbReference type="SAM" id="Phobius"/>
    </source>
</evidence>
<dbReference type="SUPFAM" id="SSF160544">
    <property type="entry name" value="EscU C-terminal domain-like"/>
    <property type="match status" value="1"/>
</dbReference>
<proteinExistence type="inferred from homology"/>
<keyword evidence="4" id="KW-0282">Flagellum</keyword>
<accession>A0A1W6P1V4</accession>
<dbReference type="Proteomes" id="UP000242447">
    <property type="component" value="Chromosome"/>
</dbReference>
<dbReference type="PANTHER" id="PTHR30531:SF12">
    <property type="entry name" value="FLAGELLAR BIOSYNTHETIC PROTEIN FLHB"/>
    <property type="match status" value="1"/>
</dbReference>
<name>A0A1W6P1V4_9RHOB</name>
<keyword evidence="3" id="KW-0472">Membrane</keyword>
<reference evidence="4 5" key="1">
    <citation type="submission" date="2017-02" db="EMBL/GenBank/DDBJ databases">
        <title>Ketogulonicigenium robustum SPU B003 Genome sequencing and assembly.</title>
        <authorList>
            <person name="Li Y."/>
            <person name="Liu L."/>
            <person name="Wang C."/>
            <person name="Zhang M."/>
            <person name="Zhang T."/>
            <person name="Zhang Y."/>
        </authorList>
    </citation>
    <scope>NUCLEOTIDE SEQUENCE [LARGE SCALE GENOMIC DNA]</scope>
    <source>
        <strain evidence="4 5">SPU_B003</strain>
    </source>
</reference>
<evidence type="ECO:0000313" key="4">
    <source>
        <dbReference type="EMBL" id="ARO15414.1"/>
    </source>
</evidence>
<dbReference type="GO" id="GO:0009306">
    <property type="term" value="P:protein secretion"/>
    <property type="evidence" value="ECO:0007669"/>
    <property type="project" value="InterPro"/>
</dbReference>
<comment type="similarity">
    <text evidence="1">Belongs to the type III secretion exporter family.</text>
</comment>
<feature type="compositionally biased region" description="Basic and acidic residues" evidence="2">
    <location>
        <begin position="7"/>
        <end position="26"/>
    </location>
</feature>
<feature type="transmembrane region" description="Helical" evidence="3">
    <location>
        <begin position="188"/>
        <end position="214"/>
    </location>
</feature>
<keyword evidence="4" id="KW-0969">Cilium</keyword>
<keyword evidence="4" id="KW-0966">Cell projection</keyword>